<dbReference type="PANTHER" id="PTHR37984">
    <property type="entry name" value="PROTEIN CBG26694"/>
    <property type="match status" value="1"/>
</dbReference>
<dbReference type="Gene3D" id="3.10.10.10">
    <property type="entry name" value="HIV Type 1 Reverse Transcriptase, subunit A, domain 1"/>
    <property type="match status" value="1"/>
</dbReference>
<evidence type="ECO:0000259" key="1">
    <source>
        <dbReference type="PROSITE" id="PS50994"/>
    </source>
</evidence>
<dbReference type="InterPro" id="IPR050951">
    <property type="entry name" value="Retrovirus_Pol_polyprotein"/>
</dbReference>
<dbReference type="EMBL" id="BLXT01001827">
    <property type="protein sequence ID" value="GFN88073.1"/>
    <property type="molecule type" value="Genomic_DNA"/>
</dbReference>
<dbReference type="PANTHER" id="PTHR37984:SF5">
    <property type="entry name" value="PROTEIN NYNRIN-LIKE"/>
    <property type="match status" value="1"/>
</dbReference>
<dbReference type="SUPFAM" id="SSF57924">
    <property type="entry name" value="Inhibitor of apoptosis (IAP) repeat"/>
    <property type="match status" value="1"/>
</dbReference>
<dbReference type="Gene3D" id="3.30.420.10">
    <property type="entry name" value="Ribonuclease H-like superfamily/Ribonuclease H"/>
    <property type="match status" value="1"/>
</dbReference>
<proteinExistence type="predicted"/>
<dbReference type="GO" id="GO:0015074">
    <property type="term" value="P:DNA integration"/>
    <property type="evidence" value="ECO:0007669"/>
    <property type="project" value="InterPro"/>
</dbReference>
<dbReference type="PROSITE" id="PS01282">
    <property type="entry name" value="BIR_REPEAT_1"/>
    <property type="match status" value="1"/>
</dbReference>
<organism evidence="2 3">
    <name type="scientific">Plakobranchus ocellatus</name>
    <dbReference type="NCBI Taxonomy" id="259542"/>
    <lineage>
        <taxon>Eukaryota</taxon>
        <taxon>Metazoa</taxon>
        <taxon>Spiralia</taxon>
        <taxon>Lophotrochozoa</taxon>
        <taxon>Mollusca</taxon>
        <taxon>Gastropoda</taxon>
        <taxon>Heterobranchia</taxon>
        <taxon>Euthyneura</taxon>
        <taxon>Panpulmonata</taxon>
        <taxon>Sacoglossa</taxon>
        <taxon>Placobranchoidea</taxon>
        <taxon>Plakobranchidae</taxon>
        <taxon>Plakobranchus</taxon>
    </lineage>
</organism>
<sequence>MQRNVPPDVEPVDVISDYRDKENGEMEVEYEQVFVQRPVGGVFHEPLDQGPEHLLDGSNSSIQMRPGNTVNSIRELYDEKIRLATFVGCWSKDYPVNVKDLARAGFYYVGPGDRVKCAFCQKTLRSWERGDVAEQEHRLIYPNCPFVLRRCNEINIPLNSPEALQQSHGFPLVDAPFKRVAINIVGPINPLDEVGRRFIRTLVTVPRYAEAVPLRNIDAETVAEALVGIYSQLGISEEVLSDQETQLMSDCMREVCRLLGIKQKVTTPYHPMYDTLQIAREELRKAQTKQKYYYDQAARQKKFCVGDVNPSTHRVEQAVFHANLLNRYIPTGDGSVPAFVVDDDKVAAGMTKAVKSYRNRTLRYETDAVRRAQGDVETGNYQEEQFSLLIPVLVVKKKHGSDRICIHYRQLNNLTVFDPHPMIPPIDMFQDIENDRYFSNVNLSKGYWQIPVRQMPSRKERLYSGPSLRIPEHAFGTMNSGAILTRAMKILARGVDYVDDLYIHTPTWEDHVITLREFFRRLQRANFTERRTKCVHGARTMDFLGHRLGKGAIVLQDENVEKVRVAPRPKTKEEARTFLGLVDH</sequence>
<dbReference type="GO" id="GO:0003676">
    <property type="term" value="F:nucleic acid binding"/>
    <property type="evidence" value="ECO:0007669"/>
    <property type="project" value="InterPro"/>
</dbReference>
<dbReference type="Proteomes" id="UP000735302">
    <property type="component" value="Unassembled WGS sequence"/>
</dbReference>
<dbReference type="PROSITE" id="PS50994">
    <property type="entry name" value="INTEGRASE"/>
    <property type="match status" value="1"/>
</dbReference>
<name>A0AAV3Z1Y3_9GAST</name>
<dbReference type="InterPro" id="IPR012337">
    <property type="entry name" value="RNaseH-like_sf"/>
</dbReference>
<accession>A0AAV3Z1Y3</accession>
<dbReference type="PROSITE" id="PS50143">
    <property type="entry name" value="BIR_REPEAT_2"/>
    <property type="match status" value="1"/>
</dbReference>
<dbReference type="Gene3D" id="3.30.70.270">
    <property type="match status" value="1"/>
</dbReference>
<dbReference type="SUPFAM" id="SSF56672">
    <property type="entry name" value="DNA/RNA polymerases"/>
    <property type="match status" value="1"/>
</dbReference>
<dbReference type="InterPro" id="IPR036397">
    <property type="entry name" value="RNaseH_sf"/>
</dbReference>
<dbReference type="SUPFAM" id="SSF53098">
    <property type="entry name" value="Ribonuclease H-like"/>
    <property type="match status" value="1"/>
</dbReference>
<dbReference type="Gene3D" id="1.10.1170.10">
    <property type="entry name" value="Inhibitor Of Apoptosis Protein (2mihbC-IAP-1), Chain A"/>
    <property type="match status" value="1"/>
</dbReference>
<dbReference type="InterPro" id="IPR001584">
    <property type="entry name" value="Integrase_cat-core"/>
</dbReference>
<dbReference type="Pfam" id="PF00653">
    <property type="entry name" value="BIR"/>
    <property type="match status" value="1"/>
</dbReference>
<dbReference type="InterPro" id="IPR043128">
    <property type="entry name" value="Rev_trsase/Diguanyl_cyclase"/>
</dbReference>
<keyword evidence="3" id="KW-1185">Reference proteome</keyword>
<dbReference type="InterPro" id="IPR043502">
    <property type="entry name" value="DNA/RNA_pol_sf"/>
</dbReference>
<evidence type="ECO:0000313" key="2">
    <source>
        <dbReference type="EMBL" id="GFN88073.1"/>
    </source>
</evidence>
<gene>
    <name evidence="2" type="ORF">PoB_001457900</name>
</gene>
<protein>
    <submittedName>
        <fullName evidence="2">Baculoviral iap repeat-containing protein 7</fullName>
    </submittedName>
</protein>
<dbReference type="CDD" id="cd00022">
    <property type="entry name" value="BIR"/>
    <property type="match status" value="1"/>
</dbReference>
<dbReference type="InterPro" id="IPR001370">
    <property type="entry name" value="BIR_rpt"/>
</dbReference>
<dbReference type="InterPro" id="IPR000477">
    <property type="entry name" value="RT_dom"/>
</dbReference>
<dbReference type="SMART" id="SM00238">
    <property type="entry name" value="BIR"/>
    <property type="match status" value="1"/>
</dbReference>
<dbReference type="Pfam" id="PF00078">
    <property type="entry name" value="RVT_1"/>
    <property type="match status" value="1"/>
</dbReference>
<evidence type="ECO:0000313" key="3">
    <source>
        <dbReference type="Proteomes" id="UP000735302"/>
    </source>
</evidence>
<dbReference type="CDD" id="cd01647">
    <property type="entry name" value="RT_LTR"/>
    <property type="match status" value="1"/>
</dbReference>
<reference evidence="2 3" key="1">
    <citation type="journal article" date="2021" name="Elife">
        <title>Chloroplast acquisition without the gene transfer in kleptoplastic sea slugs, Plakobranchus ocellatus.</title>
        <authorList>
            <person name="Maeda T."/>
            <person name="Takahashi S."/>
            <person name="Yoshida T."/>
            <person name="Shimamura S."/>
            <person name="Takaki Y."/>
            <person name="Nagai Y."/>
            <person name="Toyoda A."/>
            <person name="Suzuki Y."/>
            <person name="Arimoto A."/>
            <person name="Ishii H."/>
            <person name="Satoh N."/>
            <person name="Nishiyama T."/>
            <person name="Hasebe M."/>
            <person name="Maruyama T."/>
            <person name="Minagawa J."/>
            <person name="Obokata J."/>
            <person name="Shigenobu S."/>
        </authorList>
    </citation>
    <scope>NUCLEOTIDE SEQUENCE [LARGE SCALE GENOMIC DNA]</scope>
</reference>
<comment type="caution">
    <text evidence="2">The sequence shown here is derived from an EMBL/GenBank/DDBJ whole genome shotgun (WGS) entry which is preliminary data.</text>
</comment>
<dbReference type="AlphaFoldDB" id="A0AAV3Z1Y3"/>
<feature type="domain" description="Integrase catalytic" evidence="1">
    <location>
        <begin position="172"/>
        <end position="345"/>
    </location>
</feature>